<comment type="caution">
    <text evidence="2">The sequence shown here is derived from an EMBL/GenBank/DDBJ whole genome shotgun (WGS) entry which is preliminary data.</text>
</comment>
<organism evidence="2 3">
    <name type="scientific">Eiseniibacteriota bacterium</name>
    <dbReference type="NCBI Taxonomy" id="2212470"/>
    <lineage>
        <taxon>Bacteria</taxon>
        <taxon>Candidatus Eiseniibacteriota</taxon>
    </lineage>
</organism>
<keyword evidence="1" id="KW-1133">Transmembrane helix</keyword>
<feature type="transmembrane region" description="Helical" evidence="1">
    <location>
        <begin position="212"/>
        <end position="234"/>
    </location>
</feature>
<dbReference type="InterPro" id="IPR011701">
    <property type="entry name" value="MFS"/>
</dbReference>
<protein>
    <submittedName>
        <fullName evidence="2">MFS transporter</fullName>
    </submittedName>
</protein>
<accession>A0A538SK39</accession>
<evidence type="ECO:0000313" key="3">
    <source>
        <dbReference type="Proteomes" id="UP000317716"/>
    </source>
</evidence>
<name>A0A538SK39_UNCEI</name>
<keyword evidence="1" id="KW-0472">Membrane</keyword>
<dbReference type="PANTHER" id="PTHR23520">
    <property type="entry name" value="TRANSPORTER, PUTATIVE (AFU_ORTHOLOGUE AFUA_3G04000)-RELATED"/>
    <property type="match status" value="1"/>
</dbReference>
<dbReference type="EMBL" id="VBOS01000357">
    <property type="protein sequence ID" value="TMQ51722.1"/>
    <property type="molecule type" value="Genomic_DNA"/>
</dbReference>
<evidence type="ECO:0000313" key="2">
    <source>
        <dbReference type="EMBL" id="TMQ51722.1"/>
    </source>
</evidence>
<gene>
    <name evidence="2" type="ORF">E6K72_10095</name>
</gene>
<dbReference type="PANTHER" id="PTHR23520:SF5">
    <property type="entry name" value="TRANSPORTER, PUTATIVE (AFU_ORTHOLOGUE AFUA_3G04000)-RELATED"/>
    <property type="match status" value="1"/>
</dbReference>
<feature type="non-terminal residue" evidence="2">
    <location>
        <position position="1"/>
    </location>
</feature>
<evidence type="ECO:0000256" key="1">
    <source>
        <dbReference type="SAM" id="Phobius"/>
    </source>
</evidence>
<feature type="transmembrane region" description="Helical" evidence="1">
    <location>
        <begin position="65"/>
        <end position="86"/>
    </location>
</feature>
<dbReference type="AlphaFoldDB" id="A0A538SK39"/>
<reference evidence="2 3" key="1">
    <citation type="journal article" date="2019" name="Nat. Microbiol.">
        <title>Mediterranean grassland soil C-N compound turnover is dependent on rainfall and depth, and is mediated by genomically divergent microorganisms.</title>
        <authorList>
            <person name="Diamond S."/>
            <person name="Andeer P.F."/>
            <person name="Li Z."/>
            <person name="Crits-Christoph A."/>
            <person name="Burstein D."/>
            <person name="Anantharaman K."/>
            <person name="Lane K.R."/>
            <person name="Thomas B.C."/>
            <person name="Pan C."/>
            <person name="Northen T.R."/>
            <person name="Banfield J.F."/>
        </authorList>
    </citation>
    <scope>NUCLEOTIDE SEQUENCE [LARGE SCALE GENOMIC DNA]</scope>
    <source>
        <strain evidence="2">WS_2</strain>
    </source>
</reference>
<feature type="transmembrane region" description="Helical" evidence="1">
    <location>
        <begin position="98"/>
        <end position="117"/>
    </location>
</feature>
<sequence length="243" mass="26216">ALLRAAFGLGELQSLRIGMLFAALLALAAVALYPRLSRAVEPADGARRPPVSPETRRTLWRISSLFTLDSLGGGFLTAAMVSFFFFRRFGVDEAVLGPLFFAARLLNALSHLGAAWLARRIGLVNTMVFTHIPSSVLLASVAIAPNFIVAAVLFLLREGLVEMDVPTRQSYVMAVVRPEERTVAGGVTQMVRTASWAVGPPFAGLFMQGLSLASPLVIAAAMKIGYDVLLYAAFRKLKPPEEK</sequence>
<feature type="transmembrane region" description="Helical" evidence="1">
    <location>
        <begin position="15"/>
        <end position="33"/>
    </location>
</feature>
<feature type="transmembrane region" description="Helical" evidence="1">
    <location>
        <begin position="137"/>
        <end position="156"/>
    </location>
</feature>
<proteinExistence type="predicted"/>
<dbReference type="GO" id="GO:0022857">
    <property type="term" value="F:transmembrane transporter activity"/>
    <property type="evidence" value="ECO:0007669"/>
    <property type="project" value="InterPro"/>
</dbReference>
<dbReference type="Pfam" id="PF07690">
    <property type="entry name" value="MFS_1"/>
    <property type="match status" value="1"/>
</dbReference>
<dbReference type="Proteomes" id="UP000317716">
    <property type="component" value="Unassembled WGS sequence"/>
</dbReference>
<dbReference type="Gene3D" id="1.20.1250.20">
    <property type="entry name" value="MFS general substrate transporter like domains"/>
    <property type="match status" value="1"/>
</dbReference>
<dbReference type="InterPro" id="IPR036259">
    <property type="entry name" value="MFS_trans_sf"/>
</dbReference>
<keyword evidence="1" id="KW-0812">Transmembrane</keyword>
<dbReference type="SUPFAM" id="SSF103473">
    <property type="entry name" value="MFS general substrate transporter"/>
    <property type="match status" value="1"/>
</dbReference>